<evidence type="ECO:0000313" key="2">
    <source>
        <dbReference type="Proteomes" id="UP001188597"/>
    </source>
</evidence>
<reference evidence="1" key="1">
    <citation type="submission" date="2022-12" db="EMBL/GenBank/DDBJ databases">
        <title>Draft genome assemblies for two species of Escallonia (Escalloniales).</title>
        <authorList>
            <person name="Chanderbali A."/>
            <person name="Dervinis C."/>
            <person name="Anghel I."/>
            <person name="Soltis D."/>
            <person name="Soltis P."/>
            <person name="Zapata F."/>
        </authorList>
    </citation>
    <scope>NUCLEOTIDE SEQUENCE</scope>
    <source>
        <strain evidence="1">UCBG64.0493</strain>
        <tissue evidence="1">Leaf</tissue>
    </source>
</reference>
<accession>A0AA88X4I1</accession>
<organism evidence="1 2">
    <name type="scientific">Escallonia herrerae</name>
    <dbReference type="NCBI Taxonomy" id="1293975"/>
    <lineage>
        <taxon>Eukaryota</taxon>
        <taxon>Viridiplantae</taxon>
        <taxon>Streptophyta</taxon>
        <taxon>Embryophyta</taxon>
        <taxon>Tracheophyta</taxon>
        <taxon>Spermatophyta</taxon>
        <taxon>Magnoliopsida</taxon>
        <taxon>eudicotyledons</taxon>
        <taxon>Gunneridae</taxon>
        <taxon>Pentapetalae</taxon>
        <taxon>asterids</taxon>
        <taxon>campanulids</taxon>
        <taxon>Escalloniales</taxon>
        <taxon>Escalloniaceae</taxon>
        <taxon>Escallonia</taxon>
    </lineage>
</organism>
<keyword evidence="2" id="KW-1185">Reference proteome</keyword>
<dbReference type="Gene3D" id="3.80.10.10">
    <property type="entry name" value="Ribonuclease Inhibitor"/>
    <property type="match status" value="1"/>
</dbReference>
<protein>
    <submittedName>
        <fullName evidence="1">Uncharacterized protein</fullName>
    </submittedName>
</protein>
<gene>
    <name evidence="1" type="ORF">RJ639_030537</name>
</gene>
<proteinExistence type="predicted"/>
<dbReference type="EMBL" id="JAVXUP010000140">
    <property type="protein sequence ID" value="KAK3036713.1"/>
    <property type="molecule type" value="Genomic_DNA"/>
</dbReference>
<comment type="caution">
    <text evidence="1">The sequence shown here is derived from an EMBL/GenBank/DDBJ whole genome shotgun (WGS) entry which is preliminary data.</text>
</comment>
<dbReference type="AlphaFoldDB" id="A0AA88X4I1"/>
<dbReference type="Proteomes" id="UP001188597">
    <property type="component" value="Unassembled WGS sequence"/>
</dbReference>
<sequence>MLKDPFQMRFCQMSSLGELSLQGNKLSGSIPSCIGKLSNKNAGPKEKIVPKGAPLPIISSASNDIVDGSLVLEIYKRICCLLVKSQRRYLRRRSYQRLYDAMKTRKKLKVARLGSKNHRASKVNCTASKYSPRRSERRLLFPSSNQNVLATPTALATSSRPSFKKKWCDFHKWGSHSTNDYKQNLKDKNSVLGYTPPRSPSQQAADVIDTVAFAVSSSSTSTMELTADELAVLGQASNAGRAIVNITLVV</sequence>
<name>A0AA88X4I1_9ASTE</name>
<evidence type="ECO:0000313" key="1">
    <source>
        <dbReference type="EMBL" id="KAK3036713.1"/>
    </source>
</evidence>
<dbReference type="InterPro" id="IPR032675">
    <property type="entry name" value="LRR_dom_sf"/>
</dbReference>